<dbReference type="KEGG" id="ftj:FTUN_4653"/>
<accession>A0A6M5YSW7</accession>
<evidence type="ECO:0000313" key="2">
    <source>
        <dbReference type="EMBL" id="QJW97088.1"/>
    </source>
</evidence>
<dbReference type="Proteomes" id="UP000503447">
    <property type="component" value="Chromosome"/>
</dbReference>
<evidence type="ECO:0000256" key="1">
    <source>
        <dbReference type="SAM" id="SignalP"/>
    </source>
</evidence>
<reference evidence="3" key="1">
    <citation type="submission" date="2020-05" db="EMBL/GenBank/DDBJ databases">
        <title>Frigoriglobus tundricola gen. nov., sp. nov., a psychrotolerant cellulolytic planctomycete of the family Gemmataceae with two divergent copies of 16S rRNA gene.</title>
        <authorList>
            <person name="Kulichevskaya I.S."/>
            <person name="Ivanova A.A."/>
            <person name="Naumoff D.G."/>
            <person name="Beletsky A.V."/>
            <person name="Rijpstra W.I.C."/>
            <person name="Sinninghe Damste J.S."/>
            <person name="Mardanov A.V."/>
            <person name="Ravin N.V."/>
            <person name="Dedysh S.N."/>
        </authorList>
    </citation>
    <scope>NUCLEOTIDE SEQUENCE [LARGE SCALE GENOMIC DNA]</scope>
    <source>
        <strain evidence="3">PL17</strain>
    </source>
</reference>
<protein>
    <submittedName>
        <fullName evidence="2">Uncharacterized protein</fullName>
    </submittedName>
</protein>
<keyword evidence="1" id="KW-0732">Signal</keyword>
<feature type="signal peptide" evidence="1">
    <location>
        <begin position="1"/>
        <end position="25"/>
    </location>
</feature>
<dbReference type="EMBL" id="CP053452">
    <property type="protein sequence ID" value="QJW97088.1"/>
    <property type="molecule type" value="Genomic_DNA"/>
</dbReference>
<dbReference type="AlphaFoldDB" id="A0A6M5YSW7"/>
<sequence length="548" mass="60035">MAWRIRHWACVLVFVSWLGSADAFGQPPAKAKEPETGIQIDPGLISQVDQVWTVIGGPKNPVWPGWDARDTPVLIYFPERQDLLINHPKPPDGFKRYTGPLKSALGPIHIRDGKTILSLDGQNTATDVAGVRTLVVADTLSARRQWAESVAALAKGDPANAKDQIESGLVPNPYPAFWMFAHEAFHVYQHKRAPDKGGRESTLLTYPSLSVENNVGFALEAEFLHAALEAEQADVVPLLKKWLAARSLRRAGLPREAIDYEDGTEFNEGTAKYVEYRLTQCLEGAAPLDKLWLIQGFQGFKDLGPERARMRSQMRKMMSGQTAVNNDLYGASPVRFRLYFSGMGIGAALDRLGAQWHDKIFEPTATLTGLLAAELGTKPEHLEAEIKTVRASARFAELTKQKAALEADGHAHIATVVAGFDRAAGELVIDYSRVRKSTAEFAFTPFGILRVSDHQAVYRLIPISGAVGSFQFAEAGARPVLHDTRAKQIRFQLTGKPDPADLAKQLGAEPKADQRVGAAKLTLPGMTLNGVKGRARLDGKRLTLVLDE</sequence>
<keyword evidence="3" id="KW-1185">Reference proteome</keyword>
<feature type="chain" id="PRO_5026843055" evidence="1">
    <location>
        <begin position="26"/>
        <end position="548"/>
    </location>
</feature>
<name>A0A6M5YSW7_9BACT</name>
<gene>
    <name evidence="2" type="ORF">FTUN_4653</name>
</gene>
<evidence type="ECO:0000313" key="3">
    <source>
        <dbReference type="Proteomes" id="UP000503447"/>
    </source>
</evidence>
<organism evidence="2 3">
    <name type="scientific">Frigoriglobus tundricola</name>
    <dbReference type="NCBI Taxonomy" id="2774151"/>
    <lineage>
        <taxon>Bacteria</taxon>
        <taxon>Pseudomonadati</taxon>
        <taxon>Planctomycetota</taxon>
        <taxon>Planctomycetia</taxon>
        <taxon>Gemmatales</taxon>
        <taxon>Gemmataceae</taxon>
        <taxon>Frigoriglobus</taxon>
    </lineage>
</organism>
<proteinExistence type="predicted"/>